<feature type="compositionally biased region" description="Polar residues" evidence="1">
    <location>
        <begin position="91"/>
        <end position="118"/>
    </location>
</feature>
<feature type="compositionally biased region" description="Polar residues" evidence="1">
    <location>
        <begin position="507"/>
        <end position="516"/>
    </location>
</feature>
<gene>
    <name evidence="3" type="primary">LOC112288128</name>
    <name evidence="2" type="ORF">PHYPA_014655</name>
</gene>
<dbReference type="RefSeq" id="XP_024387743.1">
    <property type="nucleotide sequence ID" value="XM_024531975.2"/>
</dbReference>
<reference evidence="2 4" key="1">
    <citation type="journal article" date="2008" name="Science">
        <title>The Physcomitrella genome reveals evolutionary insights into the conquest of land by plants.</title>
        <authorList>
            <person name="Rensing S."/>
            <person name="Lang D."/>
            <person name="Zimmer A."/>
            <person name="Terry A."/>
            <person name="Salamov A."/>
            <person name="Shapiro H."/>
            <person name="Nishiyama T."/>
            <person name="Perroud P.-F."/>
            <person name="Lindquist E."/>
            <person name="Kamisugi Y."/>
            <person name="Tanahashi T."/>
            <person name="Sakakibara K."/>
            <person name="Fujita T."/>
            <person name="Oishi K."/>
            <person name="Shin-I T."/>
            <person name="Kuroki Y."/>
            <person name="Toyoda A."/>
            <person name="Suzuki Y."/>
            <person name="Hashimoto A."/>
            <person name="Yamaguchi K."/>
            <person name="Sugano A."/>
            <person name="Kohara Y."/>
            <person name="Fujiyama A."/>
            <person name="Anterola A."/>
            <person name="Aoki S."/>
            <person name="Ashton N."/>
            <person name="Barbazuk W.B."/>
            <person name="Barker E."/>
            <person name="Bennetzen J."/>
            <person name="Bezanilla M."/>
            <person name="Blankenship R."/>
            <person name="Cho S.H."/>
            <person name="Dutcher S."/>
            <person name="Estelle M."/>
            <person name="Fawcett J.A."/>
            <person name="Gundlach H."/>
            <person name="Hanada K."/>
            <person name="Heyl A."/>
            <person name="Hicks K.A."/>
            <person name="Hugh J."/>
            <person name="Lohr M."/>
            <person name="Mayer K."/>
            <person name="Melkozernov A."/>
            <person name="Murata T."/>
            <person name="Nelson D."/>
            <person name="Pils B."/>
            <person name="Prigge M."/>
            <person name="Reiss B."/>
            <person name="Renner T."/>
            <person name="Rombauts S."/>
            <person name="Rushton P."/>
            <person name="Sanderfoot A."/>
            <person name="Schween G."/>
            <person name="Shiu S.-H."/>
            <person name="Stueber K."/>
            <person name="Theodoulou F.L."/>
            <person name="Tu H."/>
            <person name="Van de Peer Y."/>
            <person name="Verrier P.J."/>
            <person name="Waters E."/>
            <person name="Wood A."/>
            <person name="Yang L."/>
            <person name="Cove D."/>
            <person name="Cuming A."/>
            <person name="Hasebe M."/>
            <person name="Lucas S."/>
            <person name="Mishler D.B."/>
            <person name="Reski R."/>
            <person name="Grigoriev I."/>
            <person name="Quatrano R.S."/>
            <person name="Boore J.L."/>
        </authorList>
    </citation>
    <scope>NUCLEOTIDE SEQUENCE [LARGE SCALE GENOMIC DNA]</scope>
    <source>
        <strain evidence="3 4">cv. Gransden 2004</strain>
    </source>
</reference>
<dbReference type="EnsemblPlants" id="Pp3c11_6080V3.4">
    <property type="protein sequence ID" value="PAC:32958077.CDS.1"/>
    <property type="gene ID" value="Pp3c11_6080"/>
</dbReference>
<dbReference type="RefSeq" id="XP_024387746.1">
    <property type="nucleotide sequence ID" value="XM_024531978.2"/>
</dbReference>
<reference evidence="3" key="3">
    <citation type="submission" date="2020-12" db="UniProtKB">
        <authorList>
            <consortium name="EnsemblPlants"/>
        </authorList>
    </citation>
    <scope>IDENTIFICATION</scope>
</reference>
<feature type="compositionally biased region" description="Low complexity" evidence="1">
    <location>
        <begin position="427"/>
        <end position="440"/>
    </location>
</feature>
<feature type="compositionally biased region" description="Polar residues" evidence="1">
    <location>
        <begin position="447"/>
        <end position="497"/>
    </location>
</feature>
<feature type="region of interest" description="Disordered" evidence="1">
    <location>
        <begin position="21"/>
        <end position="688"/>
    </location>
</feature>
<feature type="compositionally biased region" description="Polar residues" evidence="1">
    <location>
        <begin position="358"/>
        <end position="377"/>
    </location>
</feature>
<evidence type="ECO:0000313" key="2">
    <source>
        <dbReference type="EMBL" id="PNR44885.1"/>
    </source>
</evidence>
<feature type="compositionally biased region" description="Low complexity" evidence="1">
    <location>
        <begin position="559"/>
        <end position="568"/>
    </location>
</feature>
<feature type="compositionally biased region" description="Low complexity" evidence="1">
    <location>
        <begin position="257"/>
        <end position="266"/>
    </location>
</feature>
<organism evidence="2">
    <name type="scientific">Physcomitrium patens</name>
    <name type="common">Spreading-leaved earth moss</name>
    <name type="synonym">Physcomitrella patens</name>
    <dbReference type="NCBI Taxonomy" id="3218"/>
    <lineage>
        <taxon>Eukaryota</taxon>
        <taxon>Viridiplantae</taxon>
        <taxon>Streptophyta</taxon>
        <taxon>Embryophyta</taxon>
        <taxon>Bryophyta</taxon>
        <taxon>Bryophytina</taxon>
        <taxon>Bryopsida</taxon>
        <taxon>Funariidae</taxon>
        <taxon>Funariales</taxon>
        <taxon>Funariaceae</taxon>
        <taxon>Physcomitrium</taxon>
    </lineage>
</organism>
<evidence type="ECO:0000256" key="1">
    <source>
        <dbReference type="SAM" id="MobiDB-lite"/>
    </source>
</evidence>
<dbReference type="EnsemblPlants" id="Pp3c11_6080V3.1">
    <property type="protein sequence ID" value="PAC:32958074.CDS.1"/>
    <property type="gene ID" value="Pp3c11_6080"/>
</dbReference>
<name>A0A2K1JTM9_PHYPA</name>
<dbReference type="RefSeq" id="XP_073393182.1">
    <property type="nucleotide sequence ID" value="XM_073537081.1"/>
</dbReference>
<proteinExistence type="predicted"/>
<reference evidence="2 4" key="2">
    <citation type="journal article" date="2018" name="Plant J.">
        <title>The Physcomitrella patens chromosome-scale assembly reveals moss genome structure and evolution.</title>
        <authorList>
            <person name="Lang D."/>
            <person name="Ullrich K.K."/>
            <person name="Murat F."/>
            <person name="Fuchs J."/>
            <person name="Jenkins J."/>
            <person name="Haas F.B."/>
            <person name="Piednoel M."/>
            <person name="Gundlach H."/>
            <person name="Van Bel M."/>
            <person name="Meyberg R."/>
            <person name="Vives C."/>
            <person name="Morata J."/>
            <person name="Symeonidi A."/>
            <person name="Hiss M."/>
            <person name="Muchero W."/>
            <person name="Kamisugi Y."/>
            <person name="Saleh O."/>
            <person name="Blanc G."/>
            <person name="Decker E.L."/>
            <person name="van Gessel N."/>
            <person name="Grimwood J."/>
            <person name="Hayes R.D."/>
            <person name="Graham S.W."/>
            <person name="Gunter L.E."/>
            <person name="McDaniel S.F."/>
            <person name="Hoernstein S.N.W."/>
            <person name="Larsson A."/>
            <person name="Li F.W."/>
            <person name="Perroud P.F."/>
            <person name="Phillips J."/>
            <person name="Ranjan P."/>
            <person name="Rokshar D.S."/>
            <person name="Rothfels C.J."/>
            <person name="Schneider L."/>
            <person name="Shu S."/>
            <person name="Stevenson D.W."/>
            <person name="Thummler F."/>
            <person name="Tillich M."/>
            <person name="Villarreal Aguilar J.C."/>
            <person name="Widiez T."/>
            <person name="Wong G.K."/>
            <person name="Wymore A."/>
            <person name="Zhang Y."/>
            <person name="Zimmer A.D."/>
            <person name="Quatrano R.S."/>
            <person name="Mayer K.F.X."/>
            <person name="Goodstein D."/>
            <person name="Casacuberta J.M."/>
            <person name="Vandepoele K."/>
            <person name="Reski R."/>
            <person name="Cuming A.C."/>
            <person name="Tuskan G.A."/>
            <person name="Maumus F."/>
            <person name="Salse J."/>
            <person name="Schmutz J."/>
            <person name="Rensing S.A."/>
        </authorList>
    </citation>
    <scope>NUCLEOTIDE SEQUENCE [LARGE SCALE GENOMIC DNA]</scope>
    <source>
        <strain evidence="3 4">cv. Gransden 2004</strain>
    </source>
</reference>
<accession>A0A2K1JTM9</accession>
<dbReference type="EnsemblPlants" id="Pp3c11_6080V3.3">
    <property type="protein sequence ID" value="PAC:32958076.CDS.1"/>
    <property type="gene ID" value="Pp3c11_6080"/>
</dbReference>
<sequence length="688" mass="72233">MEEVEVESHKRVDPWRDVVYLPRYEDEDPVSGPTSDYGGEDYSERGYGLEDSDNLDGHGDDGELAMTDAEVESILSAAPDLPEESDFSAIANGSYSNLDHAPSENSGGASTPAQTPMKDNNKTKLTEATLNSLRQSVSAALQNQAPSSPKPFLRSSSSTAATLRSQSTTDNNGGAANGKSERKLGPPIISVPPVIRRGVPREASIGTSTLRSSANTTRPSTNNLKPGMSTSANRPSVGSSAITGSRKPSRTADPRRSSTTTLPTRSAGVSSGNNLHKVTSMSKSVDLPSSSKVKQLASSVPVLKASGRRVTNSSAASPHTPGNYLKRTSPTVAGDKPSNDSSTKPSKKTPPSPAEPRVSTSLQTSSRGSGIPSSPTSIRKPPATNGMGGRETKPETVKKKITSSPSPSPSLGTRRASISEPVRRKSASPSLSSPSTLKPSPSERRLSLSNPKQKTSTEKLSTNIQSRTTTKSSPVERPSSSPNVEKSSPGSVVTPNPSKIIGKPKASSKTLAPSNSFRDRTPSPTPSKPLSADRGPSMLYRSKIPSLMPSKPLSANRVPTTLSRSKSPSPTPSKPLPADRGPSMLYRSKSTSTTPSRSLPADRGPSMLYRSKSPSPAPSKPSSTDRIPGMLNRSKSPSPMPSKPLSTDRGPGMLNRRKSLGADSPNVRPGISLIPSVKKSEASVTVDT</sequence>
<dbReference type="RefSeq" id="XP_024387742.1">
    <property type="nucleotide sequence ID" value="XM_024531974.2"/>
</dbReference>
<protein>
    <submittedName>
        <fullName evidence="2 3">Uncharacterized protein</fullName>
    </submittedName>
</protein>
<evidence type="ECO:0000313" key="4">
    <source>
        <dbReference type="Proteomes" id="UP000006727"/>
    </source>
</evidence>
<dbReference type="AlphaFoldDB" id="A0A2K1JTM9"/>
<dbReference type="Gramene" id="Pp3c11_6080V3.2">
    <property type="protein sequence ID" value="PAC:32958075.CDS.1"/>
    <property type="gene ID" value="Pp3c11_6080"/>
</dbReference>
<feature type="compositionally biased region" description="Low complexity" evidence="1">
    <location>
        <begin position="335"/>
        <end position="344"/>
    </location>
</feature>
<feature type="compositionally biased region" description="Polar residues" evidence="1">
    <location>
        <begin position="126"/>
        <end position="145"/>
    </location>
</feature>
<keyword evidence="4" id="KW-1185">Reference proteome</keyword>
<dbReference type="Gramene" id="Pp3c11_6080V3.4">
    <property type="protein sequence ID" value="PAC:32958077.CDS.1"/>
    <property type="gene ID" value="Pp3c11_6080"/>
</dbReference>
<dbReference type="KEGG" id="ppp:112288128"/>
<dbReference type="EMBL" id="ABEU02000011">
    <property type="protein sequence ID" value="PNR44885.1"/>
    <property type="molecule type" value="Genomic_DNA"/>
</dbReference>
<feature type="compositionally biased region" description="Low complexity" evidence="1">
    <location>
        <begin position="587"/>
        <end position="598"/>
    </location>
</feature>
<feature type="compositionally biased region" description="Low complexity" evidence="1">
    <location>
        <begin position="146"/>
        <end position="169"/>
    </location>
</feature>
<feature type="compositionally biased region" description="Low complexity" evidence="1">
    <location>
        <begin position="185"/>
        <end position="197"/>
    </location>
</feature>
<dbReference type="EnsemblPlants" id="Pp3c11_6080V3.2">
    <property type="protein sequence ID" value="PAC:32958075.CDS.1"/>
    <property type="gene ID" value="Pp3c11_6080"/>
</dbReference>
<evidence type="ECO:0000313" key="3">
    <source>
        <dbReference type="EnsemblPlants" id="PAC:32958074.CDS.1"/>
    </source>
</evidence>
<dbReference type="Gramene" id="Pp3c11_6080V3.3">
    <property type="protein sequence ID" value="PAC:32958076.CDS.1"/>
    <property type="gene ID" value="Pp3c11_6080"/>
</dbReference>
<dbReference type="GeneID" id="112288128"/>
<dbReference type="Gramene" id="Pp3c11_6080V3.1">
    <property type="protein sequence ID" value="PAC:32958074.CDS.1"/>
    <property type="gene ID" value="Pp3c11_6080"/>
</dbReference>
<feature type="compositionally biased region" description="Polar residues" evidence="1">
    <location>
        <begin position="205"/>
        <end position="243"/>
    </location>
</feature>
<dbReference type="Proteomes" id="UP000006727">
    <property type="component" value="Chromosome 11"/>
</dbReference>
<feature type="compositionally biased region" description="Polar residues" evidence="1">
    <location>
        <begin position="267"/>
        <end position="298"/>
    </location>
</feature>
<dbReference type="STRING" id="3218.A0A2K1JTM9"/>